<evidence type="ECO:0000256" key="3">
    <source>
        <dbReference type="ARBA" id="ARBA00023136"/>
    </source>
</evidence>
<keyword evidence="6" id="KW-1185">Reference proteome</keyword>
<feature type="domain" description="Immunoglobulin" evidence="4">
    <location>
        <begin position="113"/>
        <end position="201"/>
    </location>
</feature>
<dbReference type="Gene3D" id="2.60.40.10">
    <property type="entry name" value="Immunoglobulins"/>
    <property type="match status" value="2"/>
</dbReference>
<dbReference type="GeneTree" id="ENSGT01000000216166"/>
<dbReference type="Proteomes" id="UP000261540">
    <property type="component" value="Unplaced"/>
</dbReference>
<name>A0A3B3RCJ4_9TELE</name>
<dbReference type="InterPro" id="IPR013783">
    <property type="entry name" value="Ig-like_fold"/>
</dbReference>
<comment type="subcellular location">
    <subcellularLocation>
        <location evidence="1">Membrane</location>
    </subcellularLocation>
</comment>
<reference evidence="5" key="2">
    <citation type="submission" date="2025-09" db="UniProtKB">
        <authorList>
            <consortium name="Ensembl"/>
        </authorList>
    </citation>
    <scope>IDENTIFICATION</scope>
</reference>
<evidence type="ECO:0000256" key="1">
    <source>
        <dbReference type="ARBA" id="ARBA00004370"/>
    </source>
</evidence>
<protein>
    <recommendedName>
        <fullName evidence="4">Immunoglobulin domain-containing protein</fullName>
    </recommendedName>
</protein>
<dbReference type="GO" id="GO:0005886">
    <property type="term" value="C:plasma membrane"/>
    <property type="evidence" value="ECO:0007669"/>
    <property type="project" value="TreeGrafter"/>
</dbReference>
<dbReference type="InterPro" id="IPR036179">
    <property type="entry name" value="Ig-like_dom_sf"/>
</dbReference>
<dbReference type="GO" id="GO:0004888">
    <property type="term" value="F:transmembrane signaling receptor activity"/>
    <property type="evidence" value="ECO:0007669"/>
    <property type="project" value="TreeGrafter"/>
</dbReference>
<dbReference type="InterPro" id="IPR003599">
    <property type="entry name" value="Ig_sub"/>
</dbReference>
<dbReference type="PANTHER" id="PTHR11860:SF87">
    <property type="entry name" value="CMRF35-LIKE MOLECULE 8"/>
    <property type="match status" value="1"/>
</dbReference>
<dbReference type="Ensembl" id="ENSPKIT00000039830.1">
    <property type="protein sequence ID" value="ENSPKIP00000015366.1"/>
    <property type="gene ID" value="ENSPKIG00000002115.1"/>
</dbReference>
<reference evidence="5" key="1">
    <citation type="submission" date="2025-08" db="UniProtKB">
        <authorList>
            <consortium name="Ensembl"/>
        </authorList>
    </citation>
    <scope>IDENTIFICATION</scope>
</reference>
<dbReference type="AlphaFoldDB" id="A0A3B3RCJ4"/>
<evidence type="ECO:0000313" key="6">
    <source>
        <dbReference type="Proteomes" id="UP000261540"/>
    </source>
</evidence>
<dbReference type="InterPro" id="IPR050671">
    <property type="entry name" value="CD300_family_receptors"/>
</dbReference>
<dbReference type="SUPFAM" id="SSF48726">
    <property type="entry name" value="Immunoglobulin"/>
    <property type="match status" value="2"/>
</dbReference>
<evidence type="ECO:0000259" key="4">
    <source>
        <dbReference type="SMART" id="SM00409"/>
    </source>
</evidence>
<dbReference type="Pfam" id="PF07686">
    <property type="entry name" value="V-set"/>
    <property type="match status" value="1"/>
</dbReference>
<evidence type="ECO:0000313" key="5">
    <source>
        <dbReference type="Ensembl" id="ENSPKIP00000015366.1"/>
    </source>
</evidence>
<evidence type="ECO:0000256" key="2">
    <source>
        <dbReference type="ARBA" id="ARBA00022692"/>
    </source>
</evidence>
<organism evidence="5 6">
    <name type="scientific">Paramormyrops kingsleyae</name>
    <dbReference type="NCBI Taxonomy" id="1676925"/>
    <lineage>
        <taxon>Eukaryota</taxon>
        <taxon>Metazoa</taxon>
        <taxon>Chordata</taxon>
        <taxon>Craniata</taxon>
        <taxon>Vertebrata</taxon>
        <taxon>Euteleostomi</taxon>
        <taxon>Actinopterygii</taxon>
        <taxon>Neopterygii</taxon>
        <taxon>Teleostei</taxon>
        <taxon>Osteoglossocephala</taxon>
        <taxon>Osteoglossomorpha</taxon>
        <taxon>Osteoglossiformes</taxon>
        <taxon>Mormyridae</taxon>
        <taxon>Paramormyrops</taxon>
    </lineage>
</organism>
<proteinExistence type="predicted"/>
<keyword evidence="3" id="KW-0472">Membrane</keyword>
<keyword evidence="2" id="KW-0812">Transmembrane</keyword>
<dbReference type="PANTHER" id="PTHR11860">
    <property type="entry name" value="POLYMERIC-IMMUNOGLOBULIN RECEPTOR"/>
    <property type="match status" value="1"/>
</dbReference>
<sequence length="283" mass="31850">MNCSLWQYVLALAETKEAEDLDFCLIFLTGADSVSSVRRVTVQSGGSVTIPYLYEDRHKDHVKYWCRGIDWRSLRTDSPQKGDVSIRDDPEQQVFTVTMNNLKIEDNDTYCVSVEVTGVEGDSVSVQCRYGDSNSEKMFCKIGGSCVLGNSGSLDGRPVEIGDDRVNKVFSVTMWGLERKDTGWYRCDAGYQQIPVHITVNETTTAITEGNLYLRIHLLLVCHVSVLLLYLVITDLVLPQIRIYSENILTCTLSVPWAINTHHNTNLLFCIQPAALLNILHYS</sequence>
<accession>A0A3B3RCJ4</accession>
<dbReference type="InterPro" id="IPR013106">
    <property type="entry name" value="Ig_V-set"/>
</dbReference>
<dbReference type="SMART" id="SM00409">
    <property type="entry name" value="IG"/>
    <property type="match status" value="1"/>
</dbReference>